<reference evidence="2" key="1">
    <citation type="submission" date="2017-08" db="EMBL/GenBank/DDBJ databases">
        <title>Microbulbifer marisrubri sp. nov., a halophilic alphaproteobacterium isolated from marine sediment of the Yellow Sea, China.</title>
        <authorList>
            <person name="Zhang G."/>
            <person name="Xiong Q."/>
        </authorList>
    </citation>
    <scope>NUCLEOTIDE SEQUENCE [LARGE SCALE GENOMIC DNA]</scope>
    <source>
        <strain evidence="2">WRN-8</strain>
    </source>
</reference>
<feature type="chain" id="PRO_5045264955" description="Cytochrome b562" evidence="1">
    <location>
        <begin position="22"/>
        <end position="135"/>
    </location>
</feature>
<dbReference type="Pfam" id="PF20531">
    <property type="entry name" value="DUF6746"/>
    <property type="match status" value="1"/>
</dbReference>
<dbReference type="Proteomes" id="UP000218427">
    <property type="component" value="Unassembled WGS sequence"/>
</dbReference>
<evidence type="ECO:0000313" key="2">
    <source>
        <dbReference type="EMBL" id="PCO04724.1"/>
    </source>
</evidence>
<evidence type="ECO:0008006" key="4">
    <source>
        <dbReference type="Google" id="ProtNLM"/>
    </source>
</evidence>
<evidence type="ECO:0000313" key="3">
    <source>
        <dbReference type="Proteomes" id="UP000218427"/>
    </source>
</evidence>
<name>A0ABX4HX76_9GAMM</name>
<keyword evidence="3" id="KW-1185">Reference proteome</keyword>
<evidence type="ECO:0000256" key="1">
    <source>
        <dbReference type="SAM" id="SignalP"/>
    </source>
</evidence>
<gene>
    <name evidence="2" type="ORF">AWR36_012015</name>
</gene>
<comment type="caution">
    <text evidence="2">The sequence shown here is derived from an EMBL/GenBank/DDBJ whole genome shotgun (WGS) entry which is preliminary data.</text>
</comment>
<dbReference type="EMBL" id="LRFG02000004">
    <property type="protein sequence ID" value="PCO04724.1"/>
    <property type="molecule type" value="Genomic_DNA"/>
</dbReference>
<accession>A0ABX4HX76</accession>
<dbReference type="InterPro" id="IPR046634">
    <property type="entry name" value="DUF6746"/>
</dbReference>
<keyword evidence="1" id="KW-0732">Signal</keyword>
<proteinExistence type="predicted"/>
<dbReference type="RefSeq" id="WP_067085262.1">
    <property type="nucleotide sequence ID" value="NZ_LRFG02000004.1"/>
</dbReference>
<organism evidence="2 3">
    <name type="scientific">Microbulbifer flavimaris</name>
    <dbReference type="NCBI Taxonomy" id="1781068"/>
    <lineage>
        <taxon>Bacteria</taxon>
        <taxon>Pseudomonadati</taxon>
        <taxon>Pseudomonadota</taxon>
        <taxon>Gammaproteobacteria</taxon>
        <taxon>Cellvibrionales</taxon>
        <taxon>Microbulbiferaceae</taxon>
        <taxon>Microbulbifer</taxon>
    </lineage>
</organism>
<feature type="signal peptide" evidence="1">
    <location>
        <begin position="1"/>
        <end position="21"/>
    </location>
</feature>
<sequence>MNKLVLVLLTLVFAFTAPVQASDESKEEPIQHYQVPDVTSMEDAERIFVETTAEMKSKKKLDQVELEQIHVVTYSLEKSVAYFAENLKGERQQLAKELAVVVEDIHLASENNRHEAAKAHLSNYFELAERFASGF</sequence>
<protein>
    <recommendedName>
        <fullName evidence="4">Cytochrome b562</fullName>
    </recommendedName>
</protein>